<evidence type="ECO:0000256" key="4">
    <source>
        <dbReference type="ARBA" id="ARBA00022692"/>
    </source>
</evidence>
<name>A0AAW8T8K1_9ENTE</name>
<comment type="subcellular location">
    <subcellularLocation>
        <location evidence="1">Cell membrane</location>
        <topology evidence="1">Multi-pass membrane protein</topology>
    </subcellularLocation>
</comment>
<feature type="transmembrane region" description="Helical" evidence="8">
    <location>
        <begin position="165"/>
        <end position="187"/>
    </location>
</feature>
<feature type="transmembrane region" description="Helical" evidence="8">
    <location>
        <begin position="70"/>
        <end position="89"/>
    </location>
</feature>
<evidence type="ECO:0000256" key="6">
    <source>
        <dbReference type="ARBA" id="ARBA00023136"/>
    </source>
</evidence>
<dbReference type="Pfam" id="PF04311">
    <property type="entry name" value="DUF459"/>
    <property type="match status" value="1"/>
</dbReference>
<feature type="transmembrane region" description="Helical" evidence="8">
    <location>
        <begin position="193"/>
        <end position="213"/>
    </location>
</feature>
<dbReference type="Proteomes" id="UP001254770">
    <property type="component" value="Unassembled WGS sequence"/>
</dbReference>
<dbReference type="InterPro" id="IPR007407">
    <property type="entry name" value="DUF459"/>
</dbReference>
<sequence length="628" mass="72284">MQRIDYLDGFRGIAVLMVLLFHLNLFSQGFAGVELFFVISGFIITYLLNREYHMKGKISIGQFFERRISRIYPPLILMLILVVFLFANFPLVSIQNKFITQAIYTALGGENWYEIIHQNGYWEQGVQSPLLHMWSIGIEMQFYVFFPFIFTFLTKKNTKATQRKFFLMSILGLVLAMVVGTFIASYYFSFSVLYYSTITRVSSFLIGACFGYASYDENEGATNSNDKTRKSQFLLYLLILGLLVLTAGFKLNSLSLFRGLIFLYATVFGGILFLLGRTSKEKWIRRFFENPFFLFFGKISYSLYLWHIPVIIFLSKEWIQNTLNITIQNEFLLMFIQFSTSVLIAVFSYLLVEKKVRIRSFKVAGAVVLLFPLCITILVANPTYAHLKIIDLQASVSKKWIESDPIVTKGEEPLLIVGDSWSRRLAFGMNVAQKGSESDYQLILYGVGNGSIMDPEYFLTNGEKSYPYKSFDGYLAYWQAAIDQYHPKKVLLVFGNADQSEMVVNGQKMRVGEQEFKQHFVKQYQRIIDFFYTKGIKIYLTNVENNAHNADELALNKYSTAMNICISEVANKSKGKIQLLDLHGLLSDGSKKYSPSIINNQFIYDETNHPSYLGSKYIGEWLIKVMEK</sequence>
<dbReference type="AlphaFoldDB" id="A0AAW8T8K1"/>
<dbReference type="Pfam" id="PF01757">
    <property type="entry name" value="Acyl_transf_3"/>
    <property type="match status" value="1"/>
</dbReference>
<feature type="transmembrane region" description="Helical" evidence="8">
    <location>
        <begin position="287"/>
        <end position="312"/>
    </location>
</feature>
<reference evidence="10" key="1">
    <citation type="submission" date="2023-03" db="EMBL/GenBank/DDBJ databases">
        <authorList>
            <person name="Shen W."/>
            <person name="Cai J."/>
        </authorList>
    </citation>
    <scope>NUCLEOTIDE SEQUENCE</scope>
    <source>
        <strain evidence="10">Y15</strain>
    </source>
</reference>
<keyword evidence="6 8" id="KW-0472">Membrane</keyword>
<evidence type="ECO:0000256" key="7">
    <source>
        <dbReference type="ARBA" id="ARBA00023315"/>
    </source>
</evidence>
<evidence type="ECO:0000313" key="11">
    <source>
        <dbReference type="Proteomes" id="UP001254770"/>
    </source>
</evidence>
<feature type="transmembrane region" description="Helical" evidence="8">
    <location>
        <begin position="364"/>
        <end position="384"/>
    </location>
</feature>
<protein>
    <submittedName>
        <fullName evidence="10">Acyltransferase</fullName>
    </submittedName>
</protein>
<dbReference type="InterPro" id="IPR050879">
    <property type="entry name" value="Acyltransferase_3"/>
</dbReference>
<keyword evidence="5 8" id="KW-1133">Transmembrane helix</keyword>
<evidence type="ECO:0000256" key="8">
    <source>
        <dbReference type="SAM" id="Phobius"/>
    </source>
</evidence>
<feature type="transmembrane region" description="Helical" evidence="8">
    <location>
        <begin position="29"/>
        <end position="49"/>
    </location>
</feature>
<organism evidence="10 11">
    <name type="scientific">Enterococcus raffinosus</name>
    <dbReference type="NCBI Taxonomy" id="71452"/>
    <lineage>
        <taxon>Bacteria</taxon>
        <taxon>Bacillati</taxon>
        <taxon>Bacillota</taxon>
        <taxon>Bacilli</taxon>
        <taxon>Lactobacillales</taxon>
        <taxon>Enterococcaceae</taxon>
        <taxon>Enterococcus</taxon>
    </lineage>
</organism>
<dbReference type="EMBL" id="JARPXL010000015">
    <property type="protein sequence ID" value="MDT2545500.1"/>
    <property type="molecule type" value="Genomic_DNA"/>
</dbReference>
<evidence type="ECO:0000256" key="2">
    <source>
        <dbReference type="ARBA" id="ARBA00022475"/>
    </source>
</evidence>
<feature type="transmembrane region" description="Helical" evidence="8">
    <location>
        <begin position="233"/>
        <end position="249"/>
    </location>
</feature>
<dbReference type="SUPFAM" id="SSF52266">
    <property type="entry name" value="SGNH hydrolase"/>
    <property type="match status" value="1"/>
</dbReference>
<dbReference type="InterPro" id="IPR002656">
    <property type="entry name" value="Acyl_transf_3_dom"/>
</dbReference>
<keyword evidence="4 8" id="KW-0812">Transmembrane</keyword>
<dbReference type="PANTHER" id="PTHR23028:SF53">
    <property type="entry name" value="ACYL_TRANSF_3 DOMAIN-CONTAINING PROTEIN"/>
    <property type="match status" value="1"/>
</dbReference>
<keyword evidence="7 10" id="KW-0012">Acyltransferase</keyword>
<keyword evidence="3" id="KW-0808">Transferase</keyword>
<dbReference type="PANTHER" id="PTHR23028">
    <property type="entry name" value="ACETYLTRANSFERASE"/>
    <property type="match status" value="1"/>
</dbReference>
<accession>A0AAW8T8K1</accession>
<dbReference type="RefSeq" id="WP_222226519.1">
    <property type="nucleotide sequence ID" value="NZ_CP081846.1"/>
</dbReference>
<dbReference type="InterPro" id="IPR036514">
    <property type="entry name" value="SGNH_hydro_sf"/>
</dbReference>
<dbReference type="Gene3D" id="3.40.50.1110">
    <property type="entry name" value="SGNH hydrolase"/>
    <property type="match status" value="1"/>
</dbReference>
<feature type="transmembrane region" description="Helical" evidence="8">
    <location>
        <begin position="7"/>
        <end position="23"/>
    </location>
</feature>
<evidence type="ECO:0000256" key="3">
    <source>
        <dbReference type="ARBA" id="ARBA00022679"/>
    </source>
</evidence>
<evidence type="ECO:0000256" key="5">
    <source>
        <dbReference type="ARBA" id="ARBA00022989"/>
    </source>
</evidence>
<gene>
    <name evidence="10" type="ORF">P7D69_14205</name>
</gene>
<feature type="domain" description="Acyltransferase 3" evidence="9">
    <location>
        <begin position="5"/>
        <end position="347"/>
    </location>
</feature>
<dbReference type="GO" id="GO:0005886">
    <property type="term" value="C:plasma membrane"/>
    <property type="evidence" value="ECO:0007669"/>
    <property type="project" value="UniProtKB-SubCell"/>
</dbReference>
<dbReference type="GO" id="GO:0000271">
    <property type="term" value="P:polysaccharide biosynthetic process"/>
    <property type="evidence" value="ECO:0007669"/>
    <property type="project" value="TreeGrafter"/>
</dbReference>
<feature type="transmembrane region" description="Helical" evidence="8">
    <location>
        <begin position="255"/>
        <end position="275"/>
    </location>
</feature>
<evidence type="ECO:0000256" key="1">
    <source>
        <dbReference type="ARBA" id="ARBA00004651"/>
    </source>
</evidence>
<comment type="caution">
    <text evidence="10">The sequence shown here is derived from an EMBL/GenBank/DDBJ whole genome shotgun (WGS) entry which is preliminary data.</text>
</comment>
<feature type="transmembrane region" description="Helical" evidence="8">
    <location>
        <begin position="332"/>
        <end position="352"/>
    </location>
</feature>
<proteinExistence type="predicted"/>
<keyword evidence="2" id="KW-1003">Cell membrane</keyword>
<dbReference type="GO" id="GO:0016747">
    <property type="term" value="F:acyltransferase activity, transferring groups other than amino-acyl groups"/>
    <property type="evidence" value="ECO:0007669"/>
    <property type="project" value="InterPro"/>
</dbReference>
<feature type="transmembrane region" description="Helical" evidence="8">
    <location>
        <begin position="131"/>
        <end position="153"/>
    </location>
</feature>
<evidence type="ECO:0000313" key="10">
    <source>
        <dbReference type="EMBL" id="MDT2545500.1"/>
    </source>
</evidence>
<evidence type="ECO:0000259" key="9">
    <source>
        <dbReference type="Pfam" id="PF01757"/>
    </source>
</evidence>